<dbReference type="EMBL" id="BAAAQK010000009">
    <property type="protein sequence ID" value="GAA1851597.1"/>
    <property type="molecule type" value="Genomic_DNA"/>
</dbReference>
<dbReference type="InterPro" id="IPR045851">
    <property type="entry name" value="AMP-bd_C_sf"/>
</dbReference>
<dbReference type="Proteomes" id="UP001500449">
    <property type="component" value="Unassembled WGS sequence"/>
</dbReference>
<dbReference type="PROSITE" id="PS00455">
    <property type="entry name" value="AMP_BINDING"/>
    <property type="match status" value="1"/>
</dbReference>
<organism evidence="3 4">
    <name type="scientific">Pseudonocardia ailaonensis</name>
    <dbReference type="NCBI Taxonomy" id="367279"/>
    <lineage>
        <taxon>Bacteria</taxon>
        <taxon>Bacillati</taxon>
        <taxon>Actinomycetota</taxon>
        <taxon>Actinomycetes</taxon>
        <taxon>Pseudonocardiales</taxon>
        <taxon>Pseudonocardiaceae</taxon>
        <taxon>Pseudonocardia</taxon>
    </lineage>
</organism>
<dbReference type="RefSeq" id="WP_344417784.1">
    <property type="nucleotide sequence ID" value="NZ_BAAAQK010000009.1"/>
</dbReference>
<dbReference type="CDD" id="cd04433">
    <property type="entry name" value="AFD_class_I"/>
    <property type="match status" value="1"/>
</dbReference>
<feature type="domain" description="AMP-dependent synthetase/ligase" evidence="1">
    <location>
        <begin position="12"/>
        <end position="360"/>
    </location>
</feature>
<name>A0ABN2N400_9PSEU</name>
<evidence type="ECO:0000313" key="4">
    <source>
        <dbReference type="Proteomes" id="UP001500449"/>
    </source>
</evidence>
<dbReference type="InterPro" id="IPR025110">
    <property type="entry name" value="AMP-bd_C"/>
</dbReference>
<evidence type="ECO:0000259" key="1">
    <source>
        <dbReference type="Pfam" id="PF00501"/>
    </source>
</evidence>
<feature type="domain" description="AMP-binding enzyme C-terminal" evidence="2">
    <location>
        <begin position="408"/>
        <end position="483"/>
    </location>
</feature>
<dbReference type="Pfam" id="PF00501">
    <property type="entry name" value="AMP-binding"/>
    <property type="match status" value="1"/>
</dbReference>
<dbReference type="InterPro" id="IPR042099">
    <property type="entry name" value="ANL_N_sf"/>
</dbReference>
<dbReference type="Gene3D" id="3.40.50.12780">
    <property type="entry name" value="N-terminal domain of ligase-like"/>
    <property type="match status" value="1"/>
</dbReference>
<accession>A0ABN2N400</accession>
<evidence type="ECO:0008006" key="5">
    <source>
        <dbReference type="Google" id="ProtNLM"/>
    </source>
</evidence>
<dbReference type="PANTHER" id="PTHR43201">
    <property type="entry name" value="ACYL-COA SYNTHETASE"/>
    <property type="match status" value="1"/>
</dbReference>
<dbReference type="SUPFAM" id="SSF56801">
    <property type="entry name" value="Acetyl-CoA synthetase-like"/>
    <property type="match status" value="1"/>
</dbReference>
<keyword evidence="4" id="KW-1185">Reference proteome</keyword>
<dbReference type="Pfam" id="PF13193">
    <property type="entry name" value="AMP-binding_C"/>
    <property type="match status" value="1"/>
</dbReference>
<dbReference type="Gene3D" id="3.30.300.30">
    <property type="match status" value="1"/>
</dbReference>
<proteinExistence type="predicted"/>
<dbReference type="InterPro" id="IPR000873">
    <property type="entry name" value="AMP-dep_synth/lig_dom"/>
</dbReference>
<evidence type="ECO:0000259" key="2">
    <source>
        <dbReference type="Pfam" id="PF13193"/>
    </source>
</evidence>
<comment type="caution">
    <text evidence="3">The sequence shown here is derived from an EMBL/GenBank/DDBJ whole genome shotgun (WGS) entry which is preliminary data.</text>
</comment>
<protein>
    <recommendedName>
        <fullName evidence="5">AMP-dependent synthetase</fullName>
    </recommendedName>
</protein>
<dbReference type="InterPro" id="IPR020845">
    <property type="entry name" value="AMP-binding_CS"/>
</dbReference>
<evidence type="ECO:0000313" key="3">
    <source>
        <dbReference type="EMBL" id="GAA1851597.1"/>
    </source>
</evidence>
<sequence length="502" mass="52907">MNLSLLLEMALSGFGDRPILGRRRDGYTVAQLDGLATGGAALVHRAGAEELVYLDVNGPCFPAALFAAARAGVPLVPLNYRLGDDQLEALLAGHPRAIAIAGPRFAPLFERIGMPVRTSAEWLAASMRDGGGSRPEGAPDEDRPAVVIYTSGTTSEPKGVVLRHHNLASYVLGTVEFASAGPDEASLVSVPPYHIAAVANAISNLYAGRRAVVLEQFTGTEWLALVRAEGITHALVVPTMLARIVAAEGDRSLPGLRSLAYGGAGMPVRVIEEALAAWPHVDFVNAYGLTETSSTISVLGPAEHRAAVADDDPAVRARLGSAGLPVPGVEVTIRDDTGAAVAAGVPGRIWVRGEQVSGEYAGLGSVLDPDGFFDTRDEGHLDADGYLFVGGRTDDTIIRGGENIAPAEIEQTILARDDVDDAVVVGVPDPEWGQRLVAAVVAKAGRTVDPQEVRDFVRARLRGSKTPDQVLVWPELPRTDTGKILRRQVLALLDGDDLVPRG</sequence>
<dbReference type="PANTHER" id="PTHR43201:SF32">
    <property type="entry name" value="2-SUCCINYLBENZOATE--COA LIGASE, CHLOROPLASTIC_PEROXISOMAL"/>
    <property type="match status" value="1"/>
</dbReference>
<reference evidence="3 4" key="1">
    <citation type="journal article" date="2019" name="Int. J. Syst. Evol. Microbiol.">
        <title>The Global Catalogue of Microorganisms (GCM) 10K type strain sequencing project: providing services to taxonomists for standard genome sequencing and annotation.</title>
        <authorList>
            <consortium name="The Broad Institute Genomics Platform"/>
            <consortium name="The Broad Institute Genome Sequencing Center for Infectious Disease"/>
            <person name="Wu L."/>
            <person name="Ma J."/>
        </authorList>
    </citation>
    <scope>NUCLEOTIDE SEQUENCE [LARGE SCALE GENOMIC DNA]</scope>
    <source>
        <strain evidence="3 4">JCM 16009</strain>
    </source>
</reference>
<gene>
    <name evidence="3" type="ORF">GCM10009836_34490</name>
</gene>